<sequence length="136" mass="13871">GASGGRVGASGGRAVPSDVAQSWFHYRANSGGHLLGQGHPRPPARTGVPGGHRGDKRRRSSSSAGAGICHLPLRGAMAGPALHCSSLRATCRASRSGSSAAPRSRRYLSSTPAMNAAISRGACSMILRARLSTPEC</sequence>
<protein>
    <submittedName>
        <fullName evidence="2">Uncharacterized protein</fullName>
    </submittedName>
</protein>
<feature type="region of interest" description="Disordered" evidence="1">
    <location>
        <begin position="30"/>
        <end position="66"/>
    </location>
</feature>
<evidence type="ECO:0000313" key="2">
    <source>
        <dbReference type="EMBL" id="CAK0853475.1"/>
    </source>
</evidence>
<reference evidence="2" key="1">
    <citation type="submission" date="2023-10" db="EMBL/GenBank/DDBJ databases">
        <authorList>
            <person name="Chen Y."/>
            <person name="Shah S."/>
            <person name="Dougan E. K."/>
            <person name="Thang M."/>
            <person name="Chan C."/>
        </authorList>
    </citation>
    <scope>NUCLEOTIDE SEQUENCE [LARGE SCALE GENOMIC DNA]</scope>
</reference>
<evidence type="ECO:0000256" key="1">
    <source>
        <dbReference type="SAM" id="MobiDB-lite"/>
    </source>
</evidence>
<gene>
    <name evidence="2" type="ORF">PCOR1329_LOCUS44938</name>
</gene>
<accession>A0ABN9U3P9</accession>
<dbReference type="Proteomes" id="UP001189429">
    <property type="component" value="Unassembled WGS sequence"/>
</dbReference>
<comment type="caution">
    <text evidence="2">The sequence shown here is derived from an EMBL/GenBank/DDBJ whole genome shotgun (WGS) entry which is preliminary data.</text>
</comment>
<feature type="non-terminal residue" evidence="2">
    <location>
        <position position="1"/>
    </location>
</feature>
<dbReference type="EMBL" id="CAUYUJ010015397">
    <property type="protein sequence ID" value="CAK0853475.1"/>
    <property type="molecule type" value="Genomic_DNA"/>
</dbReference>
<proteinExistence type="predicted"/>
<keyword evidence="3" id="KW-1185">Reference proteome</keyword>
<organism evidence="2 3">
    <name type="scientific">Prorocentrum cordatum</name>
    <dbReference type="NCBI Taxonomy" id="2364126"/>
    <lineage>
        <taxon>Eukaryota</taxon>
        <taxon>Sar</taxon>
        <taxon>Alveolata</taxon>
        <taxon>Dinophyceae</taxon>
        <taxon>Prorocentrales</taxon>
        <taxon>Prorocentraceae</taxon>
        <taxon>Prorocentrum</taxon>
    </lineage>
</organism>
<name>A0ABN9U3P9_9DINO</name>
<evidence type="ECO:0000313" key="3">
    <source>
        <dbReference type="Proteomes" id="UP001189429"/>
    </source>
</evidence>